<dbReference type="AlphaFoldDB" id="A0A0J9VKF6"/>
<name>A0A0J9VKF6_FUSO4</name>
<dbReference type="EMBL" id="DS231710">
    <property type="protein sequence ID" value="KNB11588.1"/>
    <property type="molecule type" value="Genomic_DNA"/>
</dbReference>
<organism evidence="1 2">
    <name type="scientific">Fusarium oxysporum f. sp. lycopersici (strain 4287 / CBS 123668 / FGSC 9935 / NRRL 34936)</name>
    <name type="common">Fusarium vascular wilt of tomato</name>
    <dbReference type="NCBI Taxonomy" id="426428"/>
    <lineage>
        <taxon>Eukaryota</taxon>
        <taxon>Fungi</taxon>
        <taxon>Dikarya</taxon>
        <taxon>Ascomycota</taxon>
        <taxon>Pezizomycotina</taxon>
        <taxon>Sordariomycetes</taxon>
        <taxon>Hypocreomycetidae</taxon>
        <taxon>Hypocreales</taxon>
        <taxon>Nectriaceae</taxon>
        <taxon>Fusarium</taxon>
        <taxon>Fusarium oxysporum species complex</taxon>
    </lineage>
</organism>
<accession>A0A0J9VKF6</accession>
<dbReference type="VEuPathDB" id="FungiDB:FOXG_20535"/>
<proteinExistence type="predicted"/>
<dbReference type="RefSeq" id="XP_018249633.1">
    <property type="nucleotide sequence ID" value="XM_018400818.1"/>
</dbReference>
<dbReference type="KEGG" id="fox:FOXG_20535"/>
<reference evidence="1" key="1">
    <citation type="submission" date="2007-04" db="EMBL/GenBank/DDBJ databases">
        <authorList>
            <consortium name="The Broad Institute Genome Sequencing Platform"/>
            <person name="Birren B."/>
            <person name="Lander E."/>
            <person name="Galagan J."/>
            <person name="Nusbaum C."/>
            <person name="Devon K."/>
            <person name="Ma L.-J."/>
            <person name="Jaffe D."/>
            <person name="Butler J."/>
            <person name="Alvarez P."/>
            <person name="Gnerre S."/>
            <person name="Grabherr M."/>
            <person name="Kleber M."/>
            <person name="Mauceli E."/>
            <person name="Brockman W."/>
            <person name="MacCallum I.A."/>
            <person name="Young S."/>
            <person name="LaButti K."/>
            <person name="DeCaprio D."/>
            <person name="Crawford M."/>
            <person name="Koehrsen M."/>
            <person name="Engels R."/>
            <person name="Montgomery P."/>
            <person name="Pearson M."/>
            <person name="Howarth C."/>
            <person name="Larson L."/>
            <person name="White J."/>
            <person name="O'Leary S."/>
            <person name="Kodira C."/>
            <person name="Zeng Q."/>
            <person name="Yandava C."/>
            <person name="Alvarado L."/>
            <person name="Kistler C."/>
            <person name="Shim W.-B."/>
            <person name="Kang S."/>
            <person name="Woloshuk C."/>
        </authorList>
    </citation>
    <scope>NUCLEOTIDE SEQUENCE</scope>
    <source>
        <strain evidence="1">4287</strain>
    </source>
</reference>
<evidence type="ECO:0000313" key="1">
    <source>
        <dbReference type="EMBL" id="KNB11588.1"/>
    </source>
</evidence>
<gene>
    <name evidence="1" type="ORF">FOXG_20535</name>
</gene>
<protein>
    <submittedName>
        <fullName evidence="1">Uncharacterized protein</fullName>
    </submittedName>
</protein>
<sequence>MGWYAEVVVNSIGFWGKFLGKTVEMTSHHEKPRNLSKAVGLLMMMLRHGLSAFVWRIPVPKEPDDPTEPK</sequence>
<dbReference type="Proteomes" id="UP000009097">
    <property type="component" value="Unassembled WGS sequence"/>
</dbReference>
<evidence type="ECO:0000313" key="2">
    <source>
        <dbReference type="Proteomes" id="UP000009097"/>
    </source>
</evidence>
<dbReference type="GeneID" id="28961241"/>
<reference evidence="1" key="2">
    <citation type="journal article" date="2010" name="Nature">
        <title>Comparative genomics reveals mobile pathogenicity chromosomes in Fusarium.</title>
        <authorList>
            <person name="Ma L.J."/>
            <person name="van der Does H.C."/>
            <person name="Borkovich K.A."/>
            <person name="Coleman J.J."/>
            <person name="Daboussi M.J."/>
            <person name="Di Pietro A."/>
            <person name="Dufresne M."/>
            <person name="Freitag M."/>
            <person name="Grabherr M."/>
            <person name="Henrissat B."/>
            <person name="Houterman P.M."/>
            <person name="Kang S."/>
            <person name="Shim W.B."/>
            <person name="Woloshuk C."/>
            <person name="Xie X."/>
            <person name="Xu J.R."/>
            <person name="Antoniw J."/>
            <person name="Baker S.E."/>
            <person name="Bluhm B.H."/>
            <person name="Breakspear A."/>
            <person name="Brown D.W."/>
            <person name="Butchko R.A."/>
            <person name="Chapman S."/>
            <person name="Coulson R."/>
            <person name="Coutinho P.M."/>
            <person name="Danchin E.G."/>
            <person name="Diener A."/>
            <person name="Gale L.R."/>
            <person name="Gardiner D.M."/>
            <person name="Goff S."/>
            <person name="Hammond-Kosack K.E."/>
            <person name="Hilburn K."/>
            <person name="Hua-Van A."/>
            <person name="Jonkers W."/>
            <person name="Kazan K."/>
            <person name="Kodira C.D."/>
            <person name="Koehrsen M."/>
            <person name="Kumar L."/>
            <person name="Lee Y.H."/>
            <person name="Li L."/>
            <person name="Manners J.M."/>
            <person name="Miranda-Saavedra D."/>
            <person name="Mukherjee M."/>
            <person name="Park G."/>
            <person name="Park J."/>
            <person name="Park S.Y."/>
            <person name="Proctor R.H."/>
            <person name="Regev A."/>
            <person name="Ruiz-Roldan M.C."/>
            <person name="Sain D."/>
            <person name="Sakthikumar S."/>
            <person name="Sykes S."/>
            <person name="Schwartz D.C."/>
            <person name="Turgeon B.G."/>
            <person name="Wapinski I."/>
            <person name="Yoder O."/>
            <person name="Young S."/>
            <person name="Zeng Q."/>
            <person name="Zhou S."/>
            <person name="Galagan J."/>
            <person name="Cuomo C.A."/>
            <person name="Kistler H.C."/>
            <person name="Rep M."/>
        </authorList>
    </citation>
    <scope>NUCLEOTIDE SEQUENCE [LARGE SCALE GENOMIC DNA]</scope>
    <source>
        <strain evidence="1">4287</strain>
    </source>
</reference>